<feature type="region of interest" description="Disordered" evidence="4">
    <location>
        <begin position="434"/>
        <end position="868"/>
    </location>
</feature>
<dbReference type="Pfam" id="PF09738">
    <property type="entry name" value="LRRFIP"/>
    <property type="match status" value="1"/>
</dbReference>
<dbReference type="CTD" id="9208"/>
<feature type="compositionally biased region" description="Basic and acidic residues" evidence="4">
    <location>
        <begin position="570"/>
        <end position="581"/>
    </location>
</feature>
<feature type="compositionally biased region" description="Low complexity" evidence="4">
    <location>
        <begin position="743"/>
        <end position="758"/>
    </location>
</feature>
<feature type="region of interest" description="Disordered" evidence="4">
    <location>
        <begin position="321"/>
        <end position="343"/>
    </location>
</feature>
<feature type="compositionally biased region" description="Basic and acidic residues" evidence="4">
    <location>
        <begin position="672"/>
        <end position="688"/>
    </location>
</feature>
<dbReference type="GeneID" id="106988613"/>
<protein>
    <submittedName>
        <fullName evidence="6">Leucine-rich repeat flightless-interacting protein 1 isoform X38</fullName>
    </submittedName>
</protein>
<dbReference type="FunFam" id="1.20.5.4090:FF:000001">
    <property type="entry name" value="leucine-rich repeat flightless-interacting protein 2 isoform X1"/>
    <property type="match status" value="1"/>
</dbReference>
<feature type="compositionally biased region" description="Basic and acidic residues" evidence="4">
    <location>
        <begin position="92"/>
        <end position="107"/>
    </location>
</feature>
<dbReference type="PANTHER" id="PTHR19212:SF5">
    <property type="entry name" value="LEUCINE-RICH REPEAT FLIGHTLESS-INTERACTING PROTEIN 1"/>
    <property type="match status" value="1"/>
</dbReference>
<accession>A0A6J1YC22</accession>
<feature type="compositionally biased region" description="Basic and acidic residues" evidence="4">
    <location>
        <begin position="333"/>
        <end position="343"/>
    </location>
</feature>
<comment type="similarity">
    <text evidence="1">Belongs to the LRRFIP family.</text>
</comment>
<feature type="compositionally biased region" description="Basic and acidic residues" evidence="4">
    <location>
        <begin position="715"/>
        <end position="741"/>
    </location>
</feature>
<feature type="compositionally biased region" description="Basic and acidic residues" evidence="4">
    <location>
        <begin position="846"/>
        <end position="868"/>
    </location>
</feature>
<reference evidence="6" key="2">
    <citation type="submission" date="2025-08" db="UniProtKB">
        <authorList>
            <consortium name="RefSeq"/>
        </authorList>
    </citation>
    <scope>IDENTIFICATION</scope>
    <source>
        <tissue evidence="6">Blood</tissue>
    </source>
</reference>
<feature type="coiled-coil region" evidence="3">
    <location>
        <begin position="142"/>
        <end position="240"/>
    </location>
</feature>
<feature type="compositionally biased region" description="Acidic residues" evidence="4">
    <location>
        <begin position="609"/>
        <end position="623"/>
    </location>
</feature>
<proteinExistence type="inferred from homology"/>
<feature type="compositionally biased region" description="Polar residues" evidence="4">
    <location>
        <begin position="379"/>
        <end position="397"/>
    </location>
</feature>
<feature type="compositionally biased region" description="Basic and acidic residues" evidence="4">
    <location>
        <begin position="52"/>
        <end position="68"/>
    </location>
</feature>
<dbReference type="GO" id="GO:0000978">
    <property type="term" value="F:RNA polymerase II cis-regulatory region sequence-specific DNA binding"/>
    <property type="evidence" value="ECO:0007669"/>
    <property type="project" value="TreeGrafter"/>
</dbReference>
<sequence>MDMGTQGSGRKRLPNRERLTAEDDALNQIAREAEARLAAKRAARAEAREIRMKELERQQKEEDSERYSRRSRRNTSASDEDERMSVGSRGSLRVEERPDKDFTEKGSRSLSGLSAATLASLGGTSSRRGSGDTSISIDTEASIREIKELNELKDQIQDVEGKYMQGLKELKDSLAEVEEKYKKAMVSNAQLDNEKTNFMYQVDTLKDMLLELEEQLAESRRQYEEKNKEFEREKHAHSVLQLQFAEVKEALKQREEMLEKHGIVLNSEITTNGETSNTLNNVGHRGPTKITKEELNALKTMGDGTLGRASEVEVRSEIVENVGEKGMLQNTEQEQHTEDPARERADTEVFHAGGNAEDQKASEDRAPSLGVLADEEPVPNQSLENASFLENTEQVESTPDDRTGASLEWSDCLGELDGEIPGPVTQQDSYNALDINNQSKESAETQEDLKILGEGSTEPCQESASPQTPEIGELGSVDMGERGGSPTEGVVEAGPRGLGEQVGTVASRPPRYNSDTVSDDEKYAVDVPTELDPSSGHDLEKEPATQEVAEPRELPVQSTAVGEESDEKEDQERGPRDEKPIQTEVRNVPCCPAAESSPQGATDVGVADTESEPPDTKEPEEEKNDQQGEALDSSQKKTKNKKKKNKKKKPLAPMETLKDVKKELTFQNPDLSEVKEEEQVKSTDEKPVADAQDEVTESPEKESVAGSSENVDGPENPKIESDEKLNQEDEDVNTKAGKEAADGDTSGSGDDTAQSSGAMKEPDEAILKDGAEQDGATRSIPEPGSPEASGGTLLENESPLEDIDDASHTGSTEPQEMTECAGQVARKVVEDEDDLAPAGEPGASDSESKDQPRGGSEKGKSKEDCTLS</sequence>
<keyword evidence="2 3" id="KW-0175">Coiled coil</keyword>
<evidence type="ECO:0000256" key="4">
    <source>
        <dbReference type="SAM" id="MobiDB-lite"/>
    </source>
</evidence>
<feature type="compositionally biased region" description="Polar residues" evidence="4">
    <location>
        <begin position="458"/>
        <end position="468"/>
    </location>
</feature>
<dbReference type="InterPro" id="IPR019139">
    <property type="entry name" value="LRRFIP1/2"/>
</dbReference>
<feature type="compositionally biased region" description="Basic and acidic residues" evidence="4">
    <location>
        <begin position="535"/>
        <end position="553"/>
    </location>
</feature>
<organism evidence="5 6">
    <name type="scientific">Acinonyx jubatus</name>
    <name type="common">Cheetah</name>
    <dbReference type="NCBI Taxonomy" id="32536"/>
    <lineage>
        <taxon>Eukaryota</taxon>
        <taxon>Metazoa</taxon>
        <taxon>Chordata</taxon>
        <taxon>Craniata</taxon>
        <taxon>Vertebrata</taxon>
        <taxon>Euteleostomi</taxon>
        <taxon>Mammalia</taxon>
        <taxon>Eutheria</taxon>
        <taxon>Laurasiatheria</taxon>
        <taxon>Carnivora</taxon>
        <taxon>Feliformia</taxon>
        <taxon>Felidae</taxon>
        <taxon>Felinae</taxon>
        <taxon>Acinonyx</taxon>
    </lineage>
</organism>
<feature type="region of interest" description="Disordered" evidence="4">
    <location>
        <begin position="52"/>
        <end position="108"/>
    </location>
</feature>
<feature type="compositionally biased region" description="Basic and acidic residues" evidence="4">
    <location>
        <begin position="760"/>
        <end position="771"/>
    </location>
</feature>
<dbReference type="AlphaFoldDB" id="A0A6J1YC22"/>
<dbReference type="PANTHER" id="PTHR19212">
    <property type="entry name" value="LEUCINE RICH REPEAT IN FLII INTERACTING PROTEIN"/>
    <property type="match status" value="1"/>
</dbReference>
<dbReference type="GO" id="GO:0000981">
    <property type="term" value="F:DNA-binding transcription factor activity, RNA polymerase II-specific"/>
    <property type="evidence" value="ECO:0007669"/>
    <property type="project" value="TreeGrafter"/>
</dbReference>
<name>A0A6J1YC22_ACIJB</name>
<evidence type="ECO:0000256" key="3">
    <source>
        <dbReference type="SAM" id="Coils"/>
    </source>
</evidence>
<feature type="compositionally biased region" description="Basic and acidic residues" evidence="4">
    <location>
        <begin position="441"/>
        <end position="451"/>
    </location>
</feature>
<dbReference type="Proteomes" id="UP001652583">
    <property type="component" value="Chromosome C1"/>
</dbReference>
<evidence type="ECO:0000313" key="6">
    <source>
        <dbReference type="RefSeq" id="XP_026902537.1"/>
    </source>
</evidence>
<dbReference type="RefSeq" id="XP_026902537.1">
    <property type="nucleotide sequence ID" value="XM_027046736.2"/>
</dbReference>
<feature type="region of interest" description="Disordered" evidence="4">
    <location>
        <begin position="371"/>
        <end position="406"/>
    </location>
</feature>
<evidence type="ECO:0000256" key="1">
    <source>
        <dbReference type="ARBA" id="ARBA00008275"/>
    </source>
</evidence>
<evidence type="ECO:0000256" key="2">
    <source>
        <dbReference type="ARBA" id="ARBA00023054"/>
    </source>
</evidence>
<dbReference type="Gene3D" id="1.20.5.4090">
    <property type="match status" value="1"/>
</dbReference>
<keyword evidence="5" id="KW-1185">Reference proteome</keyword>
<feature type="region of interest" description="Disordered" evidence="4">
    <location>
        <begin position="1"/>
        <end position="24"/>
    </location>
</feature>
<feature type="compositionally biased region" description="Basic residues" evidence="4">
    <location>
        <begin position="636"/>
        <end position="650"/>
    </location>
</feature>
<evidence type="ECO:0000313" key="5">
    <source>
        <dbReference type="Proteomes" id="UP001652583"/>
    </source>
</evidence>
<gene>
    <name evidence="6" type="primary">LRRFIP1</name>
</gene>
<reference evidence="5" key="1">
    <citation type="submission" date="2025-05" db="UniProtKB">
        <authorList>
            <consortium name="RefSeq"/>
        </authorList>
    </citation>
    <scope>NUCLEOTIDE SEQUENCE [LARGE SCALE GENOMIC DNA]</scope>
</reference>